<dbReference type="AlphaFoldDB" id="A0A255GLN2"/>
<dbReference type="GO" id="GO:0005886">
    <property type="term" value="C:plasma membrane"/>
    <property type="evidence" value="ECO:0007669"/>
    <property type="project" value="TreeGrafter"/>
</dbReference>
<proteinExistence type="predicted"/>
<evidence type="ECO:0000256" key="1">
    <source>
        <dbReference type="SAM" id="Phobius"/>
    </source>
</evidence>
<feature type="transmembrane region" description="Helical" evidence="1">
    <location>
        <begin position="32"/>
        <end position="53"/>
    </location>
</feature>
<accession>A0A255GLN2</accession>
<keyword evidence="1" id="KW-0812">Transmembrane</keyword>
<dbReference type="Proteomes" id="UP000215896">
    <property type="component" value="Unassembled WGS sequence"/>
</dbReference>
<dbReference type="OrthoDB" id="3829721at2"/>
<feature type="transmembrane region" description="Helical" evidence="1">
    <location>
        <begin position="89"/>
        <end position="109"/>
    </location>
</feature>
<evidence type="ECO:0000313" key="3">
    <source>
        <dbReference type="Proteomes" id="UP000215896"/>
    </source>
</evidence>
<sequence length="183" mass="19253">MLTLRTSTSLIISGILAILFGILASIWPATAILTLVLIWGAYALIDGIIMLVLAFRRGASGAGRVFLIIAGVIGVLAGLIALIRPFQSAVALTWVLGIWLMVRGIMEIISAFSAGRGGRRWLLVLGGVLWLLAGILFAANPGAAAVGISLWIGIMAIIWGVLLVIGGIQLRSALKQENSRNLS</sequence>
<feature type="transmembrane region" description="Helical" evidence="1">
    <location>
        <begin position="121"/>
        <end position="139"/>
    </location>
</feature>
<feature type="transmembrane region" description="Helical" evidence="1">
    <location>
        <begin position="145"/>
        <end position="170"/>
    </location>
</feature>
<comment type="caution">
    <text evidence="2">The sequence shown here is derived from an EMBL/GenBank/DDBJ whole genome shotgun (WGS) entry which is preliminary data.</text>
</comment>
<dbReference type="InterPro" id="IPR052712">
    <property type="entry name" value="Acid_resist_chaperone_HdeD"/>
</dbReference>
<keyword evidence="1" id="KW-0472">Membrane</keyword>
<evidence type="ECO:0000313" key="2">
    <source>
        <dbReference type="EMBL" id="OYO16748.1"/>
    </source>
</evidence>
<feature type="transmembrane region" description="Helical" evidence="1">
    <location>
        <begin position="7"/>
        <end position="26"/>
    </location>
</feature>
<dbReference type="RefSeq" id="WP_094356340.1">
    <property type="nucleotide sequence ID" value="NZ_NMVK01000007.1"/>
</dbReference>
<keyword evidence="3" id="KW-1185">Reference proteome</keyword>
<dbReference type="PANTHER" id="PTHR34989:SF1">
    <property type="entry name" value="PROTEIN HDED"/>
    <property type="match status" value="1"/>
</dbReference>
<protein>
    <recommendedName>
        <fullName evidence="4">HdeD family acid-resistance protein</fullName>
    </recommendedName>
</protein>
<evidence type="ECO:0008006" key="4">
    <source>
        <dbReference type="Google" id="ProtNLM"/>
    </source>
</evidence>
<feature type="transmembrane region" description="Helical" evidence="1">
    <location>
        <begin position="65"/>
        <end position="83"/>
    </location>
</feature>
<reference evidence="2 3" key="1">
    <citation type="submission" date="2017-07" db="EMBL/GenBank/DDBJ databases">
        <title>Draft whole genome sequences of clinical Proprionibacteriaceae strains.</title>
        <authorList>
            <person name="Bernier A.-M."/>
            <person name="Bernard K."/>
            <person name="Domingo M.-C."/>
        </authorList>
    </citation>
    <scope>NUCLEOTIDE SEQUENCE [LARGE SCALE GENOMIC DNA]</scope>
    <source>
        <strain evidence="2 3">NML 030167</strain>
    </source>
</reference>
<gene>
    <name evidence="2" type="ORF">CGZ94_03705</name>
</gene>
<dbReference type="InterPro" id="IPR005325">
    <property type="entry name" value="DUF308_memb"/>
</dbReference>
<dbReference type="EMBL" id="NMVO01000002">
    <property type="protein sequence ID" value="OYO16748.1"/>
    <property type="molecule type" value="Genomic_DNA"/>
</dbReference>
<keyword evidence="1" id="KW-1133">Transmembrane helix</keyword>
<dbReference type="Pfam" id="PF03729">
    <property type="entry name" value="DUF308"/>
    <property type="match status" value="1"/>
</dbReference>
<name>A0A255GLN2_9ACTN</name>
<dbReference type="PANTHER" id="PTHR34989">
    <property type="entry name" value="PROTEIN HDED"/>
    <property type="match status" value="1"/>
</dbReference>
<organism evidence="2 3">
    <name type="scientific">Enemella evansiae</name>
    <dbReference type="NCBI Taxonomy" id="2016499"/>
    <lineage>
        <taxon>Bacteria</taxon>
        <taxon>Bacillati</taxon>
        <taxon>Actinomycetota</taxon>
        <taxon>Actinomycetes</taxon>
        <taxon>Propionibacteriales</taxon>
        <taxon>Propionibacteriaceae</taxon>
        <taxon>Enemella</taxon>
    </lineage>
</organism>